<accession>A0ABR8L5W6</accession>
<reference evidence="1 2" key="1">
    <citation type="submission" date="2020-09" db="EMBL/GenBank/DDBJ databases">
        <title>Actinomycete isolated from the Camponotus japonicus Mayr.</title>
        <authorList>
            <person name="Gong X."/>
        </authorList>
    </citation>
    <scope>NUCLEOTIDE SEQUENCE [LARGE SCALE GENOMIC DNA]</scope>
    <source>
        <strain evidence="1 2">2C-HV3</strain>
    </source>
</reference>
<name>A0ABR8L5W6_9ACTN</name>
<dbReference type="Proteomes" id="UP000653231">
    <property type="component" value="Unassembled WGS sequence"/>
</dbReference>
<dbReference type="RefSeq" id="WP_191053646.1">
    <property type="nucleotide sequence ID" value="NZ_JACXRZ010000019.1"/>
</dbReference>
<dbReference type="InterPro" id="IPR014985">
    <property type="entry name" value="WbqC"/>
</dbReference>
<gene>
    <name evidence="1" type="ORF">IEQ31_24490</name>
</gene>
<evidence type="ECO:0000313" key="2">
    <source>
        <dbReference type="Proteomes" id="UP000653231"/>
    </source>
</evidence>
<proteinExistence type="predicted"/>
<protein>
    <submittedName>
        <fullName evidence="1">WbqC family protein</fullName>
    </submittedName>
</protein>
<organism evidence="1 2">
    <name type="scientific">Microbispora bryophytorum subsp. camponoti</name>
    <dbReference type="NCBI Taxonomy" id="1677852"/>
    <lineage>
        <taxon>Bacteria</taxon>
        <taxon>Bacillati</taxon>
        <taxon>Actinomycetota</taxon>
        <taxon>Actinomycetes</taxon>
        <taxon>Streptosporangiales</taxon>
        <taxon>Streptosporangiaceae</taxon>
        <taxon>Microbispora</taxon>
    </lineage>
</organism>
<keyword evidence="2" id="KW-1185">Reference proteome</keyword>
<dbReference type="Pfam" id="PF08889">
    <property type="entry name" value="WbqC"/>
    <property type="match status" value="1"/>
</dbReference>
<dbReference type="EMBL" id="JACXRZ010000019">
    <property type="protein sequence ID" value="MBD3146324.1"/>
    <property type="molecule type" value="Genomic_DNA"/>
</dbReference>
<comment type="caution">
    <text evidence="1">The sequence shown here is derived from an EMBL/GenBank/DDBJ whole genome shotgun (WGS) entry which is preliminary data.</text>
</comment>
<evidence type="ECO:0000313" key="1">
    <source>
        <dbReference type="EMBL" id="MBD3146324.1"/>
    </source>
</evidence>
<sequence>MPPTRRSSAPVLTADSWPESSPARRCAIHQPNLFPRLSTLAKLFAADTWVVLDDVQFARRDYQHRARLAALADPAQQRWLSISTHLPNGRGTLIREARIIEGRRCQRRIIHLLHQHYATSPHWPLLHRALTPVMDLFAATDRTAVIAEASTRMLLDLLGWRGQIVRSSDLPAQSERSQRLADLTAATGATTYLCGTGGMSYLNPAPFSEHDITVAPFRIPDSGLCQGGREITVLRPLMLLGPDALGTALRTLARTSTLPPQVIPRFDPS</sequence>